<evidence type="ECO:0000256" key="1">
    <source>
        <dbReference type="SAM" id="Coils"/>
    </source>
</evidence>
<name>A0A2B4SPD7_STYPI</name>
<evidence type="ECO:0000313" key="4">
    <source>
        <dbReference type="EMBL" id="PFX30357.1"/>
    </source>
</evidence>
<dbReference type="EMBL" id="LSMT01000051">
    <property type="protein sequence ID" value="PFX30357.1"/>
    <property type="molecule type" value="Genomic_DNA"/>
</dbReference>
<dbReference type="PANTHER" id="PTHR15154">
    <property type="entry name" value="HAMARTIN"/>
    <property type="match status" value="1"/>
</dbReference>
<evidence type="ECO:0000256" key="3">
    <source>
        <dbReference type="SAM" id="Phobius"/>
    </source>
</evidence>
<evidence type="ECO:0000313" key="5">
    <source>
        <dbReference type="Proteomes" id="UP000225706"/>
    </source>
</evidence>
<dbReference type="OrthoDB" id="6022054at2759"/>
<dbReference type="Proteomes" id="UP000225706">
    <property type="component" value="Unassembled WGS sequence"/>
</dbReference>
<dbReference type="GO" id="GO:0033596">
    <property type="term" value="C:TSC1-TSC2 complex"/>
    <property type="evidence" value="ECO:0007669"/>
    <property type="project" value="TreeGrafter"/>
</dbReference>
<dbReference type="Pfam" id="PF04388">
    <property type="entry name" value="Hamartin"/>
    <property type="match status" value="1"/>
</dbReference>
<proteinExistence type="predicted"/>
<feature type="coiled-coil region" evidence="1">
    <location>
        <begin position="989"/>
        <end position="1016"/>
    </location>
</feature>
<feature type="coiled-coil region" evidence="1">
    <location>
        <begin position="899"/>
        <end position="943"/>
    </location>
</feature>
<feature type="compositionally biased region" description="Polar residues" evidence="2">
    <location>
        <begin position="303"/>
        <end position="316"/>
    </location>
</feature>
<dbReference type="GO" id="GO:0032007">
    <property type="term" value="P:negative regulation of TOR signaling"/>
    <property type="evidence" value="ECO:0007669"/>
    <property type="project" value="TreeGrafter"/>
</dbReference>
<keyword evidence="1" id="KW-0175">Coiled coil</keyword>
<organism evidence="4 5">
    <name type="scientific">Stylophora pistillata</name>
    <name type="common">Smooth cauliflower coral</name>
    <dbReference type="NCBI Taxonomy" id="50429"/>
    <lineage>
        <taxon>Eukaryota</taxon>
        <taxon>Metazoa</taxon>
        <taxon>Cnidaria</taxon>
        <taxon>Anthozoa</taxon>
        <taxon>Hexacorallia</taxon>
        <taxon>Scleractinia</taxon>
        <taxon>Astrocoeniina</taxon>
        <taxon>Pocilloporidae</taxon>
        <taxon>Stylophora</taxon>
    </lineage>
</organism>
<dbReference type="InterPro" id="IPR007483">
    <property type="entry name" value="Hamartin"/>
</dbReference>
<dbReference type="PANTHER" id="PTHR15154:SF2">
    <property type="entry name" value="HAMARTIN"/>
    <property type="match status" value="1"/>
</dbReference>
<gene>
    <name evidence="4" type="primary">Tsc1</name>
    <name evidence="4" type="ORF">AWC38_SpisGene4833</name>
</gene>
<protein>
    <submittedName>
        <fullName evidence="4">Hamartin</fullName>
    </submittedName>
</protein>
<evidence type="ECO:0000256" key="2">
    <source>
        <dbReference type="SAM" id="MobiDB-lite"/>
    </source>
</evidence>
<reference evidence="5" key="1">
    <citation type="journal article" date="2017" name="bioRxiv">
        <title>Comparative analysis of the genomes of Stylophora pistillata and Acropora digitifera provides evidence for extensive differences between species of corals.</title>
        <authorList>
            <person name="Voolstra C.R."/>
            <person name="Li Y."/>
            <person name="Liew Y.J."/>
            <person name="Baumgarten S."/>
            <person name="Zoccola D."/>
            <person name="Flot J.-F."/>
            <person name="Tambutte S."/>
            <person name="Allemand D."/>
            <person name="Aranda M."/>
        </authorList>
    </citation>
    <scope>NUCLEOTIDE SEQUENCE [LARGE SCALE GENOMIC DNA]</scope>
</reference>
<dbReference type="GO" id="GO:0008285">
    <property type="term" value="P:negative regulation of cell population proliferation"/>
    <property type="evidence" value="ECO:0007669"/>
    <property type="project" value="TreeGrafter"/>
</dbReference>
<feature type="coiled-coil region" evidence="1">
    <location>
        <begin position="825"/>
        <end position="862"/>
    </location>
</feature>
<keyword evidence="5" id="KW-1185">Reference proteome</keyword>
<keyword evidence="3" id="KW-1133">Transmembrane helix</keyword>
<dbReference type="STRING" id="50429.A0A2B4SPD7"/>
<accession>A0A2B4SPD7</accession>
<dbReference type="AlphaFoldDB" id="A0A2B4SPD7"/>
<feature type="transmembrane region" description="Helical" evidence="3">
    <location>
        <begin position="1049"/>
        <end position="1075"/>
    </location>
</feature>
<keyword evidence="3" id="KW-0812">Transmembrane</keyword>
<dbReference type="GO" id="GO:0051726">
    <property type="term" value="P:regulation of cell cycle"/>
    <property type="evidence" value="ECO:0007669"/>
    <property type="project" value="TreeGrafter"/>
</dbReference>
<keyword evidence="3" id="KW-0472">Membrane</keyword>
<feature type="transmembrane region" description="Helical" evidence="3">
    <location>
        <begin position="133"/>
        <end position="154"/>
    </location>
</feature>
<comment type="caution">
    <text evidence="4">The sequence shown here is derived from an EMBL/GenBank/DDBJ whole genome shotgun (WGS) entry which is preliminary data.</text>
</comment>
<feature type="compositionally biased region" description="Polar residues" evidence="2">
    <location>
        <begin position="327"/>
        <end position="346"/>
    </location>
</feature>
<feature type="region of interest" description="Disordered" evidence="2">
    <location>
        <begin position="303"/>
        <end position="348"/>
    </location>
</feature>
<sequence length="1085" mass="121365">MHAAAETLILPSQGEFSLLDLDADNLNTVEETKARIQEILHSSRDSGLLNTMVEYYLKTRSPACLQILSGIHEARAQALFEKMNECLKQAPSRLDTLSLLGHIVRRQPSWLYKIIKTSLFESLLKCMKGDEDVLVLTSGILTITTLLPLVPAYIGHCLQDLFEIFSRLSYFRVRHSGNAPEVHLLHLHVAVYMLFHRLYAMYPNNFLAYLRVTYCKPPKQKLFQKTIKPMLEHVKLHPCIITETVHTETEKHRWRQKEPHDIVIECMKLSLDPVDRMQEKGSLMSSWTFMHSHQELFSDKSISPMLTTSGDSQGPETSRLKERRMSDSATQTGKSLQSGDSGTESDSLPVIATDGIELNATPGWSPSDVCGLNTPPSSQMSPSTSYPDLVSSIRIQSHCSTPGIVDTPGQSPTTSLGDDVLGYSSSPSLTAGSRGKVVMSEGINGGKGNSVKGGKAWSQEGALTKSLISVLAGQSYDSAPAAIGEQQTSTPRDSSEYQEDQFDTALFERKNSSTSLSTNEVQGEVFKENLTSLSPEKIHRDDLIVSPKEEFRDSNGQKDCDPDGRKLETIGPLKDAISIDVMEDALTPVCGQSLEAETLSNTPVDKTNESPNACPCTEAQETDIYLSYPVPDVSLMNKEPNKPPVSKPDLNAHQEPTKLGEVDENETSLKWDECSSSVSKLHSLIQAGLQNHLPLQVCDLVAAFPYLLPLLRNDQEQTVNSSLADGDDLISSRIQQQMHDVTPVEILDDYLKTGKSVHYGELSRIPLVNEAGTVWTHFGGDPPVDEVEILRGQVKLLHNQLLFERHKCDLHAIRNRRLVGKTFKAVQYQEELQATKDQLRLQEDKMRELTDALKNREEANREFKGITSAWDHQQQLKLRDLLNENAHLKYTQKELLEKLEVQQKDFDTKQTEINQAKARIFTLEKELDQLKTCLTEKDRLSDQMGQLVKELLIMGELNQQQKETIKKLSLVEGQNPESTMQLHSCHRELGAAKQTVKRQKAELEALNAKLADIESVASSKDIEIRELKKFSELLKGTYNGKIEVIVSGMVLLFLLLLLLLLLLLVCSCTCMFIYIRCITNKLALL</sequence>